<gene>
    <name evidence="4" type="ordered locus">VIT_14s0066g02510</name>
</gene>
<dbReference type="InterPro" id="IPR002885">
    <property type="entry name" value="PPR_rpt"/>
</dbReference>
<dbReference type="FunFam" id="1.25.40.10:FF:001279">
    <property type="entry name" value="Pentatricopeptide repeat-containing protein ELI1, chloroplastic"/>
    <property type="match status" value="1"/>
</dbReference>
<keyword evidence="5" id="KW-1185">Reference proteome</keyword>
<dbReference type="InParanoid" id="F6HV77"/>
<dbReference type="InterPro" id="IPR011990">
    <property type="entry name" value="TPR-like_helical_dom_sf"/>
</dbReference>
<sequence length="511" mass="57230">MEAWKRCISLAQSCSNMRQFKAIHALFIVNGLHLNNYAISKLISFCALSNSGSLSYASLIFSQIQNPNLFAYNTLIRAYSRSSTPQLALHYFQLMLDDENVGPDQHTFPFIISACTNSLWMLLGKQIHNWVLKNGVASSDRHVQTALVRFYAECCAMGDARKLFDEIPNLDVVQWNVLLNGYVRRGLAPEALNAFRNMLVSGVEPDEFCLTTALKGCAQLGALQQGKWIHEYVTKRKWLEADVFIGTALVDMYAKCGCIDRSVEVFEGMTKRNVFSWSAMIGGFALHGHVRKAMQCLERMQVEDGLRPDGVVLLGVIMACAHAGLQEEGQFLLENMEARYGILPKHEHYSCMVDLLCRAGQLDEALKLIRRMPMKPRAAVWGALLSGCRTHNNVDLAELAARELLMVGNGDGTEEDGAYVQLSNIYLAAQKCEDACRIRRMIGDKRIKTKPGCSLIEVEGEVNQFVSGDISHPCLAQIHEMLDLVSLQHSYKLAFHTTWSSCDEMELTFQP</sequence>
<dbReference type="Gramene" id="Vitis14g02306.t01">
    <property type="protein sequence ID" value="Vitis14g02306.t01.CDS"/>
    <property type="gene ID" value="Vitis14g02306"/>
</dbReference>
<dbReference type="PANTHER" id="PTHR47926">
    <property type="entry name" value="PENTATRICOPEPTIDE REPEAT-CONTAINING PROTEIN"/>
    <property type="match status" value="1"/>
</dbReference>
<dbReference type="OrthoDB" id="426361at2759"/>
<dbReference type="KEGG" id="vvi:100252557"/>
<dbReference type="Gene3D" id="1.25.40.10">
    <property type="entry name" value="Tetratricopeptide repeat domain"/>
    <property type="match status" value="3"/>
</dbReference>
<dbReference type="PROSITE" id="PS51375">
    <property type="entry name" value="PPR"/>
    <property type="match status" value="4"/>
</dbReference>
<reference evidence="5" key="1">
    <citation type="journal article" date="2007" name="Nature">
        <title>The grapevine genome sequence suggests ancestral hexaploidization in major angiosperm phyla.</title>
        <authorList>
            <consortium name="The French-Italian Public Consortium for Grapevine Genome Characterization."/>
            <person name="Jaillon O."/>
            <person name="Aury J.-M."/>
            <person name="Noel B."/>
            <person name="Policriti A."/>
            <person name="Clepet C."/>
            <person name="Casagrande A."/>
            <person name="Choisne N."/>
            <person name="Aubourg S."/>
            <person name="Vitulo N."/>
            <person name="Jubin C."/>
            <person name="Vezzi A."/>
            <person name="Legeai F."/>
            <person name="Hugueney P."/>
            <person name="Dasilva C."/>
            <person name="Horner D."/>
            <person name="Mica E."/>
            <person name="Jublot D."/>
            <person name="Poulain J."/>
            <person name="Bruyere C."/>
            <person name="Billault A."/>
            <person name="Segurens B."/>
            <person name="Gouyvenoux M."/>
            <person name="Ugarte E."/>
            <person name="Cattonaro F."/>
            <person name="Anthouard V."/>
            <person name="Vico V."/>
            <person name="Del Fabbro C."/>
            <person name="Alaux M."/>
            <person name="Di Gaspero G."/>
            <person name="Dumas V."/>
            <person name="Felice N."/>
            <person name="Paillard S."/>
            <person name="Juman I."/>
            <person name="Moroldo M."/>
            <person name="Scalabrin S."/>
            <person name="Canaguier A."/>
            <person name="Le Clainche I."/>
            <person name="Malacrida G."/>
            <person name="Durand E."/>
            <person name="Pesole G."/>
            <person name="Laucou V."/>
            <person name="Chatelet P."/>
            <person name="Merdinoglu D."/>
            <person name="Delledonne M."/>
            <person name="Pezzotti M."/>
            <person name="Lecharny A."/>
            <person name="Scarpelli C."/>
            <person name="Artiguenave F."/>
            <person name="Pe M.E."/>
            <person name="Valle G."/>
            <person name="Morgante M."/>
            <person name="Caboche M."/>
            <person name="Adam-Blondon A.-F."/>
            <person name="Weissenbach J."/>
            <person name="Quetier F."/>
            <person name="Wincker P."/>
        </authorList>
    </citation>
    <scope>NUCLEOTIDE SEQUENCE [LARGE SCALE GENOMIC DNA]</scope>
    <source>
        <strain evidence="5">cv. Pinot noir / PN40024</strain>
    </source>
</reference>
<dbReference type="HOGENOM" id="CLU_002706_0_6_1"/>
<dbReference type="Pfam" id="PF12854">
    <property type="entry name" value="PPR_1"/>
    <property type="match status" value="1"/>
</dbReference>
<keyword evidence="1" id="KW-0677">Repeat</keyword>
<feature type="repeat" description="PPR" evidence="3">
    <location>
        <begin position="273"/>
        <end position="308"/>
    </location>
</feature>
<dbReference type="InterPro" id="IPR046848">
    <property type="entry name" value="E_motif"/>
</dbReference>
<proteinExistence type="inferred from homology"/>
<dbReference type="Pfam" id="PF13812">
    <property type="entry name" value="PPR_3"/>
    <property type="match status" value="1"/>
</dbReference>
<dbReference type="NCBIfam" id="TIGR00756">
    <property type="entry name" value="PPR"/>
    <property type="match status" value="4"/>
</dbReference>
<evidence type="ECO:0000256" key="2">
    <source>
        <dbReference type="ARBA" id="ARBA00061659"/>
    </source>
</evidence>
<evidence type="ECO:0000256" key="1">
    <source>
        <dbReference type="ARBA" id="ARBA00022737"/>
    </source>
</evidence>
<protein>
    <recommendedName>
        <fullName evidence="6">Pentatricopeptide repeat-containing protein</fullName>
    </recommendedName>
</protein>
<dbReference type="FunCoup" id="F6HV77">
    <property type="interactions" value="347"/>
</dbReference>
<name>F6HV77_VITVI</name>
<dbReference type="Pfam" id="PF20431">
    <property type="entry name" value="E_motif"/>
    <property type="match status" value="1"/>
</dbReference>
<evidence type="ECO:0008006" key="6">
    <source>
        <dbReference type="Google" id="ProtNLM"/>
    </source>
</evidence>
<accession>F6HV77</accession>
<evidence type="ECO:0000313" key="5">
    <source>
        <dbReference type="Proteomes" id="UP000009183"/>
    </source>
</evidence>
<dbReference type="Pfam" id="PF01535">
    <property type="entry name" value="PPR"/>
    <property type="match status" value="2"/>
</dbReference>
<dbReference type="SMR" id="F6HV77"/>
<dbReference type="PaxDb" id="29760-VIT_14s0066g02510.t01"/>
<feature type="repeat" description="PPR" evidence="3">
    <location>
        <begin position="68"/>
        <end position="98"/>
    </location>
</feature>
<comment type="similarity">
    <text evidence="2">Belongs to the PPR family. PCMP-E subfamily.</text>
</comment>
<evidence type="ECO:0000256" key="3">
    <source>
        <dbReference type="PROSITE-ProRule" id="PRU00708"/>
    </source>
</evidence>
<dbReference type="FunFam" id="1.25.40.10:FF:001236">
    <property type="entry name" value="Pentatricopeptide repeat-containing protein At3g28660"/>
    <property type="match status" value="1"/>
</dbReference>
<dbReference type="AlphaFoldDB" id="F6HV77"/>
<dbReference type="eggNOG" id="KOG4197">
    <property type="taxonomic scope" value="Eukaryota"/>
</dbReference>
<dbReference type="Pfam" id="PF13041">
    <property type="entry name" value="PPR_2"/>
    <property type="match status" value="1"/>
</dbReference>
<dbReference type="GO" id="GO:0009451">
    <property type="term" value="P:RNA modification"/>
    <property type="evidence" value="ECO:0000318"/>
    <property type="project" value="GO_Central"/>
</dbReference>
<organism evidence="4 5">
    <name type="scientific">Vitis vinifera</name>
    <name type="common">Grape</name>
    <dbReference type="NCBI Taxonomy" id="29760"/>
    <lineage>
        <taxon>Eukaryota</taxon>
        <taxon>Viridiplantae</taxon>
        <taxon>Streptophyta</taxon>
        <taxon>Embryophyta</taxon>
        <taxon>Tracheophyta</taxon>
        <taxon>Spermatophyta</taxon>
        <taxon>Magnoliopsida</taxon>
        <taxon>eudicotyledons</taxon>
        <taxon>Gunneridae</taxon>
        <taxon>Pentapetalae</taxon>
        <taxon>rosids</taxon>
        <taxon>Vitales</taxon>
        <taxon>Vitaceae</taxon>
        <taxon>Viteae</taxon>
        <taxon>Vitis</taxon>
    </lineage>
</organism>
<dbReference type="Proteomes" id="UP000009183">
    <property type="component" value="Chromosome 14"/>
</dbReference>
<dbReference type="EMBL" id="FN596252">
    <property type="protein sequence ID" value="CCB58595.1"/>
    <property type="molecule type" value="Genomic_DNA"/>
</dbReference>
<feature type="repeat" description="PPR" evidence="3">
    <location>
        <begin position="171"/>
        <end position="205"/>
    </location>
</feature>
<dbReference type="InterPro" id="IPR046960">
    <property type="entry name" value="PPR_At4g14850-like_plant"/>
</dbReference>
<evidence type="ECO:0000313" key="4">
    <source>
        <dbReference type="EMBL" id="CCB58595.1"/>
    </source>
</evidence>
<dbReference type="FunFam" id="1.25.40.10:FF:001394">
    <property type="entry name" value="Pentatricopeptide repeat-containing protein At3g28660"/>
    <property type="match status" value="1"/>
</dbReference>
<dbReference type="GO" id="GO:0003723">
    <property type="term" value="F:RNA binding"/>
    <property type="evidence" value="ECO:0000318"/>
    <property type="project" value="GO_Central"/>
</dbReference>
<feature type="repeat" description="PPR" evidence="3">
    <location>
        <begin position="345"/>
        <end position="375"/>
    </location>
</feature>